<dbReference type="OrthoDB" id="3648004at2759"/>
<dbReference type="STRING" id="1047168.A0A0F4GFK1"/>
<keyword evidence="3" id="KW-1185">Reference proteome</keyword>
<keyword evidence="1" id="KW-0732">Signal</keyword>
<evidence type="ECO:0000256" key="1">
    <source>
        <dbReference type="SAM" id="SignalP"/>
    </source>
</evidence>
<sequence>MYLTFFLTLLLSVTVFAQSLQSNVNTRCYTRYSSRATSVIRKTNFRYATTRTAYAYQTNTPRATVTPAVVTSAVTTTSTSTARVTAATSTDTFTRFTTTTQTDTSTTTNFLTQWLTSTSTSTVATSTTTIAPPVGFTNLAESTGYAAKRNAVVEKFEAMEERAAPVKGYLPIIDEASPLHARQAQNAAEFPVAISCTASTTFTRTSTFIRTAATATTTIKAKTIFTTVTVPASTTLTIIPARVTELATVTGHAQTLITTLQEVTSTSTSTQTVNVPAATFLAQCAPKNLVASAVGQKIGTISFNPAFTLQSLYVTEHPVYGRGYSCCVQCANDKNCAGFAQQPDSGTQQGACYYITTDGRCDVGQSFGDRAHYYNTNGNGYIVGNAQCGFLGFAAGRPKVST</sequence>
<dbReference type="EMBL" id="LAFY01000687">
    <property type="protein sequence ID" value="KJX96216.1"/>
    <property type="molecule type" value="Genomic_DNA"/>
</dbReference>
<accession>A0A0F4GFK1</accession>
<proteinExistence type="predicted"/>
<evidence type="ECO:0008006" key="4">
    <source>
        <dbReference type="Google" id="ProtNLM"/>
    </source>
</evidence>
<name>A0A0F4GFK1_9PEZI</name>
<protein>
    <recommendedName>
        <fullName evidence="4">Apple domain-containing protein</fullName>
    </recommendedName>
</protein>
<gene>
    <name evidence="2" type="ORF">TI39_contig695g00007</name>
</gene>
<comment type="caution">
    <text evidence="2">The sequence shown here is derived from an EMBL/GenBank/DDBJ whole genome shotgun (WGS) entry which is preliminary data.</text>
</comment>
<dbReference type="AlphaFoldDB" id="A0A0F4GFK1"/>
<dbReference type="Proteomes" id="UP000033647">
    <property type="component" value="Unassembled WGS sequence"/>
</dbReference>
<feature type="chain" id="PRO_5002468827" description="Apple domain-containing protein" evidence="1">
    <location>
        <begin position="18"/>
        <end position="402"/>
    </location>
</feature>
<reference evidence="2 3" key="1">
    <citation type="submission" date="2015-03" db="EMBL/GenBank/DDBJ databases">
        <title>RNA-seq based gene annotation and comparative genomics of four Zymoseptoria species reveal species-specific pathogenicity related genes and transposable element activity.</title>
        <authorList>
            <person name="Grandaubert J."/>
            <person name="Bhattacharyya A."/>
            <person name="Stukenbrock E.H."/>
        </authorList>
    </citation>
    <scope>NUCLEOTIDE SEQUENCE [LARGE SCALE GENOMIC DNA]</scope>
    <source>
        <strain evidence="2 3">Zb18110</strain>
    </source>
</reference>
<organism evidence="2 3">
    <name type="scientific">Zymoseptoria brevis</name>
    <dbReference type="NCBI Taxonomy" id="1047168"/>
    <lineage>
        <taxon>Eukaryota</taxon>
        <taxon>Fungi</taxon>
        <taxon>Dikarya</taxon>
        <taxon>Ascomycota</taxon>
        <taxon>Pezizomycotina</taxon>
        <taxon>Dothideomycetes</taxon>
        <taxon>Dothideomycetidae</taxon>
        <taxon>Mycosphaerellales</taxon>
        <taxon>Mycosphaerellaceae</taxon>
        <taxon>Zymoseptoria</taxon>
    </lineage>
</organism>
<feature type="signal peptide" evidence="1">
    <location>
        <begin position="1"/>
        <end position="17"/>
    </location>
</feature>
<evidence type="ECO:0000313" key="2">
    <source>
        <dbReference type="EMBL" id="KJX96216.1"/>
    </source>
</evidence>
<evidence type="ECO:0000313" key="3">
    <source>
        <dbReference type="Proteomes" id="UP000033647"/>
    </source>
</evidence>